<comment type="caution">
    <text evidence="2">The sequence shown here is derived from an EMBL/GenBank/DDBJ whole genome shotgun (WGS) entry which is preliminary data.</text>
</comment>
<evidence type="ECO:0000313" key="2">
    <source>
        <dbReference type="EMBL" id="KAJ1175506.1"/>
    </source>
</evidence>
<protein>
    <submittedName>
        <fullName evidence="2">Uncharacterized protein</fullName>
    </submittedName>
</protein>
<feature type="compositionally biased region" description="Polar residues" evidence="1">
    <location>
        <begin position="31"/>
        <end position="48"/>
    </location>
</feature>
<feature type="compositionally biased region" description="Low complexity" evidence="1">
    <location>
        <begin position="12"/>
        <end position="23"/>
    </location>
</feature>
<evidence type="ECO:0000256" key="1">
    <source>
        <dbReference type="SAM" id="MobiDB-lite"/>
    </source>
</evidence>
<dbReference type="EMBL" id="JANPWB010000006">
    <property type="protein sequence ID" value="KAJ1175506.1"/>
    <property type="molecule type" value="Genomic_DNA"/>
</dbReference>
<feature type="region of interest" description="Disordered" evidence="1">
    <location>
        <begin position="1"/>
        <end position="130"/>
    </location>
</feature>
<organism evidence="2 3">
    <name type="scientific">Pleurodeles waltl</name>
    <name type="common">Iberian ribbed newt</name>
    <dbReference type="NCBI Taxonomy" id="8319"/>
    <lineage>
        <taxon>Eukaryota</taxon>
        <taxon>Metazoa</taxon>
        <taxon>Chordata</taxon>
        <taxon>Craniata</taxon>
        <taxon>Vertebrata</taxon>
        <taxon>Euteleostomi</taxon>
        <taxon>Amphibia</taxon>
        <taxon>Batrachia</taxon>
        <taxon>Caudata</taxon>
        <taxon>Salamandroidea</taxon>
        <taxon>Salamandridae</taxon>
        <taxon>Pleurodelinae</taxon>
        <taxon>Pleurodeles</taxon>
    </lineage>
</organism>
<proteinExistence type="predicted"/>
<evidence type="ECO:0000313" key="3">
    <source>
        <dbReference type="Proteomes" id="UP001066276"/>
    </source>
</evidence>
<feature type="compositionally biased region" description="Polar residues" evidence="1">
    <location>
        <begin position="74"/>
        <end position="85"/>
    </location>
</feature>
<gene>
    <name evidence="2" type="ORF">NDU88_000794</name>
</gene>
<name>A0AAV7TGU0_PLEWA</name>
<reference evidence="2" key="1">
    <citation type="journal article" date="2022" name="bioRxiv">
        <title>Sequencing and chromosome-scale assembly of the giantPleurodeles waltlgenome.</title>
        <authorList>
            <person name="Brown T."/>
            <person name="Elewa A."/>
            <person name="Iarovenko S."/>
            <person name="Subramanian E."/>
            <person name="Araus A.J."/>
            <person name="Petzold A."/>
            <person name="Susuki M."/>
            <person name="Suzuki K.-i.T."/>
            <person name="Hayashi T."/>
            <person name="Toyoda A."/>
            <person name="Oliveira C."/>
            <person name="Osipova E."/>
            <person name="Leigh N.D."/>
            <person name="Simon A."/>
            <person name="Yun M.H."/>
        </authorList>
    </citation>
    <scope>NUCLEOTIDE SEQUENCE</scope>
    <source>
        <strain evidence="2">20211129_DDA</strain>
        <tissue evidence="2">Liver</tissue>
    </source>
</reference>
<sequence length="185" mass="19635">MPGHVRIVSLQPARPTRPSRAARCVTKGRASRNSLHSPSGTTTRSQAAAGQPTLVPSLVSEPGGPYQHGGGPTTPRSLQPASTTDEALKEKKHSPSPKSALRSASRLERPAGAAQKDTAASRTLRPARCRPCLTSEARAHLPRRQALLLPPGAPSTTGRLELPQKRPAPAQLRIQEAAPKEKCRN</sequence>
<feature type="region of interest" description="Disordered" evidence="1">
    <location>
        <begin position="143"/>
        <end position="185"/>
    </location>
</feature>
<dbReference type="AlphaFoldDB" id="A0AAV7TGU0"/>
<keyword evidence="3" id="KW-1185">Reference proteome</keyword>
<dbReference type="Proteomes" id="UP001066276">
    <property type="component" value="Chromosome 3_2"/>
</dbReference>
<accession>A0AAV7TGU0</accession>